<reference evidence="2 3" key="1">
    <citation type="submission" date="2018-09" db="EMBL/GenBank/DDBJ databases">
        <authorList>
            <person name="Wang X."/>
            <person name="Du Z."/>
        </authorList>
    </citation>
    <scope>NUCLEOTIDE SEQUENCE [LARGE SCALE GENOMIC DNA]</scope>
    <source>
        <strain evidence="2 3">N3</strain>
    </source>
</reference>
<protein>
    <submittedName>
        <fullName evidence="2">Porin</fullName>
    </submittedName>
</protein>
<dbReference type="EMBL" id="QXML01000007">
    <property type="protein sequence ID" value="RIW13937.1"/>
    <property type="molecule type" value="Genomic_DNA"/>
</dbReference>
<keyword evidence="1" id="KW-0732">Signal</keyword>
<keyword evidence="3" id="KW-1185">Reference proteome</keyword>
<evidence type="ECO:0000313" key="2">
    <source>
        <dbReference type="EMBL" id="RIW13937.1"/>
    </source>
</evidence>
<name>A0A418PPD3_9BACT</name>
<gene>
    <name evidence="2" type="ORF">D0X99_14030</name>
</gene>
<comment type="caution">
    <text evidence="2">The sequence shown here is derived from an EMBL/GenBank/DDBJ whole genome shotgun (WGS) entry which is preliminary data.</text>
</comment>
<feature type="signal peptide" evidence="1">
    <location>
        <begin position="1"/>
        <end position="21"/>
    </location>
</feature>
<dbReference type="RefSeq" id="WP_119478479.1">
    <property type="nucleotide sequence ID" value="NZ_QXML01000007.1"/>
</dbReference>
<dbReference type="AlphaFoldDB" id="A0A418PPD3"/>
<evidence type="ECO:0000256" key="1">
    <source>
        <dbReference type="SAM" id="SignalP"/>
    </source>
</evidence>
<dbReference type="InterPro" id="IPR011486">
    <property type="entry name" value="BBP2"/>
</dbReference>
<dbReference type="Proteomes" id="UP000283522">
    <property type="component" value="Unassembled WGS sequence"/>
</dbReference>
<feature type="chain" id="PRO_5019241553" evidence="1">
    <location>
        <begin position="22"/>
        <end position="485"/>
    </location>
</feature>
<dbReference type="Pfam" id="PF07642">
    <property type="entry name" value="BBP2"/>
    <property type="match status" value="1"/>
</dbReference>
<organism evidence="2 3">
    <name type="scientific">Algoriphagus lacus</name>
    <dbReference type="NCBI Taxonomy" id="2056311"/>
    <lineage>
        <taxon>Bacteria</taxon>
        <taxon>Pseudomonadati</taxon>
        <taxon>Bacteroidota</taxon>
        <taxon>Cytophagia</taxon>
        <taxon>Cytophagales</taxon>
        <taxon>Cyclobacteriaceae</taxon>
        <taxon>Algoriphagus</taxon>
    </lineage>
</organism>
<dbReference type="OrthoDB" id="1114561at2"/>
<evidence type="ECO:0000313" key="3">
    <source>
        <dbReference type="Proteomes" id="UP000283522"/>
    </source>
</evidence>
<sequence>MKNHVLLLLVLQLSIGHAVLAQVEEKKKEIPSISTDDLGKKSLQARSSMNVDNNSILASTVEASSLAKMPKNISAQPEIDNPATPDSILAAEEVEIVESGGKLSISGYIDSYYFTNFNNPASRDNMGVSGVGRGFDRKVDQFALGMVQTVFTYTNEKSEAVLDLAYGPNAQYGNYGNVPTSLPAYGYQLGKDDLFSALIIKQAYFKYNVTEKLSFTLGQFGTHIGYEYIDAPLNFFYSINHTFNSGIPFYHTGLKSSYTFSDKVSLMLGVVNGFDYVQDNNRSKGLIGQLSLMPVEGLNIYFNYINTNESSADELGKTPDGNFTVYDLNGGYQVSEKFHIGYWVMFGSQRGTLGSPGTFVPADGDVISTKTWYGANLYLTYALGDIVDIGLRGEHFNNEDGARGLRNYDNVSGSFIGTSVNSFTFTTNVKLADGHLLLKPELRMDVFKKLDDTGYEQGSQQFMDANGLFTKNSQTTFGVAAIYKF</sequence>
<proteinExistence type="predicted"/>
<accession>A0A418PPD3</accession>